<name>A0A9W9WZX4_9EURO</name>
<sequence>MEPELAKNVRIFEHDKPSNTPVLSLEIAPGLTVSLTEPLGILAVVRREEDGSNKPCIFRWSVSSDVWGPSGYILFQHTANENGTRNSRSFSLANISKGIWVIYLLFGTSWSQDWGTFRGHVGHQIGTNLGLPRAVIPGGVCTTLTVIEEAEVFPRAPSPPPVRKSQRIPGTPCLTVSLEGLSKMIWEERITVIMKVTYDGLTCEDGEAYNTSDSDDEAPEWEAYYDDQWNILGINVDAPDDKVNVTDEELFLSLQPGESWTKRIILDLDDLHPDTAIGDSYRFQYWGGRVKWWVWGSREEHANTVVKVPSWAGSDVIDPGNEGKAAHHYSRV</sequence>
<evidence type="ECO:0000313" key="2">
    <source>
        <dbReference type="Proteomes" id="UP001147760"/>
    </source>
</evidence>
<reference evidence="1" key="1">
    <citation type="submission" date="2022-12" db="EMBL/GenBank/DDBJ databases">
        <authorList>
            <person name="Petersen C."/>
        </authorList>
    </citation>
    <scope>NUCLEOTIDE SEQUENCE</scope>
    <source>
        <strain evidence="1">IBT 17660</strain>
    </source>
</reference>
<keyword evidence="2" id="KW-1185">Reference proteome</keyword>
<dbReference type="AlphaFoldDB" id="A0A9W9WZX4"/>
<protein>
    <submittedName>
        <fullName evidence="1">Uncharacterized protein</fullName>
    </submittedName>
</protein>
<comment type="caution">
    <text evidence="1">The sequence shown here is derived from an EMBL/GenBank/DDBJ whole genome shotgun (WGS) entry which is preliminary data.</text>
</comment>
<dbReference type="OrthoDB" id="4323953at2759"/>
<accession>A0A9W9WZX4</accession>
<gene>
    <name evidence="1" type="ORF">N7530_005377</name>
</gene>
<proteinExistence type="predicted"/>
<dbReference type="Proteomes" id="UP001147760">
    <property type="component" value="Unassembled WGS sequence"/>
</dbReference>
<evidence type="ECO:0000313" key="1">
    <source>
        <dbReference type="EMBL" id="KAJ5479868.1"/>
    </source>
</evidence>
<dbReference type="EMBL" id="JAPWDO010000003">
    <property type="protein sequence ID" value="KAJ5479868.1"/>
    <property type="molecule type" value="Genomic_DNA"/>
</dbReference>
<reference evidence="1" key="2">
    <citation type="journal article" date="2023" name="IMA Fungus">
        <title>Comparative genomic study of the Penicillium genus elucidates a diverse pangenome and 15 lateral gene transfer events.</title>
        <authorList>
            <person name="Petersen C."/>
            <person name="Sorensen T."/>
            <person name="Nielsen M.R."/>
            <person name="Sondergaard T.E."/>
            <person name="Sorensen J.L."/>
            <person name="Fitzpatrick D.A."/>
            <person name="Frisvad J.C."/>
            <person name="Nielsen K.L."/>
        </authorList>
    </citation>
    <scope>NUCLEOTIDE SEQUENCE</scope>
    <source>
        <strain evidence="1">IBT 17660</strain>
    </source>
</reference>
<organism evidence="1 2">
    <name type="scientific">Penicillium desertorum</name>
    <dbReference type="NCBI Taxonomy" id="1303715"/>
    <lineage>
        <taxon>Eukaryota</taxon>
        <taxon>Fungi</taxon>
        <taxon>Dikarya</taxon>
        <taxon>Ascomycota</taxon>
        <taxon>Pezizomycotina</taxon>
        <taxon>Eurotiomycetes</taxon>
        <taxon>Eurotiomycetidae</taxon>
        <taxon>Eurotiales</taxon>
        <taxon>Aspergillaceae</taxon>
        <taxon>Penicillium</taxon>
    </lineage>
</organism>